<dbReference type="EMBL" id="BAABHS010000056">
    <property type="protein sequence ID" value="GAA4995299.1"/>
    <property type="molecule type" value="Genomic_DNA"/>
</dbReference>
<accession>A0ABP9IEX1</accession>
<name>A0ABP9IEX1_9ACTN</name>
<evidence type="ECO:0000313" key="3">
    <source>
        <dbReference type="Proteomes" id="UP001500466"/>
    </source>
</evidence>
<keyword evidence="3" id="KW-1185">Reference proteome</keyword>
<comment type="caution">
    <text evidence="2">The sequence shown here is derived from an EMBL/GenBank/DDBJ whole genome shotgun (WGS) entry which is preliminary data.</text>
</comment>
<proteinExistence type="predicted"/>
<organism evidence="2 3">
    <name type="scientific">Yinghuangia aomiensis</name>
    <dbReference type="NCBI Taxonomy" id="676205"/>
    <lineage>
        <taxon>Bacteria</taxon>
        <taxon>Bacillati</taxon>
        <taxon>Actinomycetota</taxon>
        <taxon>Actinomycetes</taxon>
        <taxon>Kitasatosporales</taxon>
        <taxon>Streptomycetaceae</taxon>
        <taxon>Yinghuangia</taxon>
    </lineage>
</organism>
<keyword evidence="1" id="KW-0233">DNA recombination</keyword>
<protein>
    <recommendedName>
        <fullName evidence="4">Phage integrase family protein</fullName>
    </recommendedName>
</protein>
<gene>
    <name evidence="2" type="ORF">GCM10023205_80460</name>
</gene>
<sequence>MAARPYDLRHACASLWLNSGVSAPEVAERLGHSVDVLLSIYAKCIDGQAETINQKIAEALGGDGDDGQDDA</sequence>
<dbReference type="Proteomes" id="UP001500466">
    <property type="component" value="Unassembled WGS sequence"/>
</dbReference>
<dbReference type="InterPro" id="IPR011010">
    <property type="entry name" value="DNA_brk_join_enz"/>
</dbReference>
<evidence type="ECO:0000313" key="2">
    <source>
        <dbReference type="EMBL" id="GAA4995299.1"/>
    </source>
</evidence>
<dbReference type="SUPFAM" id="SSF56349">
    <property type="entry name" value="DNA breaking-rejoining enzymes"/>
    <property type="match status" value="1"/>
</dbReference>
<evidence type="ECO:0000256" key="1">
    <source>
        <dbReference type="ARBA" id="ARBA00023172"/>
    </source>
</evidence>
<dbReference type="Gene3D" id="1.10.443.10">
    <property type="entry name" value="Intergrase catalytic core"/>
    <property type="match status" value="1"/>
</dbReference>
<reference evidence="3" key="1">
    <citation type="journal article" date="2019" name="Int. J. Syst. Evol. Microbiol.">
        <title>The Global Catalogue of Microorganisms (GCM) 10K type strain sequencing project: providing services to taxonomists for standard genome sequencing and annotation.</title>
        <authorList>
            <consortium name="The Broad Institute Genomics Platform"/>
            <consortium name="The Broad Institute Genome Sequencing Center for Infectious Disease"/>
            <person name="Wu L."/>
            <person name="Ma J."/>
        </authorList>
    </citation>
    <scope>NUCLEOTIDE SEQUENCE [LARGE SCALE GENOMIC DNA]</scope>
    <source>
        <strain evidence="3">JCM 17986</strain>
    </source>
</reference>
<dbReference type="InterPro" id="IPR013762">
    <property type="entry name" value="Integrase-like_cat_sf"/>
</dbReference>
<evidence type="ECO:0008006" key="4">
    <source>
        <dbReference type="Google" id="ProtNLM"/>
    </source>
</evidence>